<proteinExistence type="predicted"/>
<comment type="caution">
    <text evidence="2">The sequence shown here is derived from an EMBL/GenBank/DDBJ whole genome shotgun (WGS) entry which is preliminary data.</text>
</comment>
<evidence type="ECO:0000256" key="1">
    <source>
        <dbReference type="SAM" id="MobiDB-lite"/>
    </source>
</evidence>
<dbReference type="Proteomes" id="UP000022910">
    <property type="component" value="Unassembled WGS sequence"/>
</dbReference>
<name>A0A015J9N0_RHIIW</name>
<gene>
    <name evidence="2" type="ORF">RirG_151060</name>
</gene>
<feature type="region of interest" description="Disordered" evidence="1">
    <location>
        <begin position="1"/>
        <end position="35"/>
    </location>
</feature>
<evidence type="ECO:0000313" key="2">
    <source>
        <dbReference type="EMBL" id="EXX63580.1"/>
    </source>
</evidence>
<dbReference type="HOGENOM" id="CLU_1826361_0_0_1"/>
<evidence type="ECO:0000313" key="3">
    <source>
        <dbReference type="Proteomes" id="UP000022910"/>
    </source>
</evidence>
<organism evidence="2 3">
    <name type="scientific">Rhizophagus irregularis (strain DAOM 197198w)</name>
    <name type="common">Glomus intraradices</name>
    <dbReference type="NCBI Taxonomy" id="1432141"/>
    <lineage>
        <taxon>Eukaryota</taxon>
        <taxon>Fungi</taxon>
        <taxon>Fungi incertae sedis</taxon>
        <taxon>Mucoromycota</taxon>
        <taxon>Glomeromycotina</taxon>
        <taxon>Glomeromycetes</taxon>
        <taxon>Glomerales</taxon>
        <taxon>Glomeraceae</taxon>
        <taxon>Rhizophagus</taxon>
    </lineage>
</organism>
<accession>A0A015J9N0</accession>
<protein>
    <submittedName>
        <fullName evidence="2">Uncharacterized protein</fullName>
    </submittedName>
</protein>
<feature type="compositionally biased region" description="Acidic residues" evidence="1">
    <location>
        <begin position="15"/>
        <end position="28"/>
    </location>
</feature>
<reference evidence="2 3" key="1">
    <citation type="submission" date="2014-02" db="EMBL/GenBank/DDBJ databases">
        <title>Single nucleus genome sequencing reveals high similarity among nuclei of an endomycorrhizal fungus.</title>
        <authorList>
            <person name="Lin K."/>
            <person name="Geurts R."/>
            <person name="Zhang Z."/>
            <person name="Limpens E."/>
            <person name="Saunders D.G."/>
            <person name="Mu D."/>
            <person name="Pang E."/>
            <person name="Cao H."/>
            <person name="Cha H."/>
            <person name="Lin T."/>
            <person name="Zhou Q."/>
            <person name="Shang Y."/>
            <person name="Li Y."/>
            <person name="Ivanov S."/>
            <person name="Sharma T."/>
            <person name="Velzen R.V."/>
            <person name="Ruijter N.D."/>
            <person name="Aanen D.K."/>
            <person name="Win J."/>
            <person name="Kamoun S."/>
            <person name="Bisseling T."/>
            <person name="Huang S."/>
        </authorList>
    </citation>
    <scope>NUCLEOTIDE SEQUENCE [LARGE SCALE GENOMIC DNA]</scope>
    <source>
        <strain evidence="3">DAOM197198w</strain>
    </source>
</reference>
<feature type="region of interest" description="Disordered" evidence="1">
    <location>
        <begin position="75"/>
        <end position="103"/>
    </location>
</feature>
<keyword evidence="3" id="KW-1185">Reference proteome</keyword>
<dbReference type="EMBL" id="JEMT01023874">
    <property type="protein sequence ID" value="EXX63580.1"/>
    <property type="molecule type" value="Genomic_DNA"/>
</dbReference>
<sequence length="141" mass="15992">MLETDSQNINREETGDAFDEENQDEIPNDDINKSYYPTITTDALISPILDPRFKSLDFTSSIQKSHTEQQLRTLFEQEKNNQKNTPDVSGISDSSSTSGASSTFKRKLLMERLIKDNVVALDEVEEYLQLNEIPFASDPLV</sequence>
<feature type="compositionally biased region" description="Low complexity" evidence="1">
    <location>
        <begin position="89"/>
        <end position="103"/>
    </location>
</feature>
<dbReference type="AlphaFoldDB" id="A0A015J9N0"/>